<reference evidence="2 3" key="1">
    <citation type="submission" date="2019-04" db="EMBL/GenBank/DDBJ databases">
        <title>Whole genome sequencing of Brevibacillus sp. TGS2-1.</title>
        <authorList>
            <person name="Choi A."/>
        </authorList>
    </citation>
    <scope>NUCLEOTIDE SEQUENCE [LARGE SCALE GENOMIC DNA]</scope>
    <source>
        <strain evidence="2 3">TGS2-1</strain>
    </source>
</reference>
<protein>
    <recommendedName>
        <fullName evidence="4">Group-specific protein</fullName>
    </recommendedName>
</protein>
<dbReference type="OrthoDB" id="2474397at2"/>
<keyword evidence="1" id="KW-1133">Transmembrane helix</keyword>
<feature type="transmembrane region" description="Helical" evidence="1">
    <location>
        <begin position="41"/>
        <end position="64"/>
    </location>
</feature>
<organism evidence="2 3">
    <name type="scientific">Brevibacillus antibioticus</name>
    <dbReference type="NCBI Taxonomy" id="2570228"/>
    <lineage>
        <taxon>Bacteria</taxon>
        <taxon>Bacillati</taxon>
        <taxon>Bacillota</taxon>
        <taxon>Bacilli</taxon>
        <taxon>Bacillales</taxon>
        <taxon>Paenibacillaceae</taxon>
        <taxon>Brevibacillus</taxon>
    </lineage>
</organism>
<dbReference type="AlphaFoldDB" id="A0A4U2Y8J6"/>
<proteinExistence type="predicted"/>
<gene>
    <name evidence="2" type="ORF">E8L90_14365</name>
</gene>
<evidence type="ECO:0008006" key="4">
    <source>
        <dbReference type="Google" id="ProtNLM"/>
    </source>
</evidence>
<comment type="caution">
    <text evidence="2">The sequence shown here is derived from an EMBL/GenBank/DDBJ whole genome shotgun (WGS) entry which is preliminary data.</text>
</comment>
<feature type="transmembrane region" description="Helical" evidence="1">
    <location>
        <begin position="7"/>
        <end position="29"/>
    </location>
</feature>
<accession>A0A4U2Y8J6</accession>
<keyword evidence="1" id="KW-0472">Membrane</keyword>
<dbReference type="EMBL" id="SZNK01000001">
    <property type="protein sequence ID" value="TKI56554.1"/>
    <property type="molecule type" value="Genomic_DNA"/>
</dbReference>
<keyword evidence="3" id="KW-1185">Reference proteome</keyword>
<evidence type="ECO:0000256" key="1">
    <source>
        <dbReference type="SAM" id="Phobius"/>
    </source>
</evidence>
<sequence length="71" mass="8333">MKKFEKGIIYFFSFIFFPIGLIVWIVSLFNQNQQFKSVGRTALYFAATSFCIQILRGVLNFVLYTNTTLNY</sequence>
<evidence type="ECO:0000313" key="2">
    <source>
        <dbReference type="EMBL" id="TKI56554.1"/>
    </source>
</evidence>
<evidence type="ECO:0000313" key="3">
    <source>
        <dbReference type="Proteomes" id="UP000307841"/>
    </source>
</evidence>
<name>A0A4U2Y8J6_9BACL</name>
<keyword evidence="1" id="KW-0812">Transmembrane</keyword>
<dbReference type="Proteomes" id="UP000307841">
    <property type="component" value="Unassembled WGS sequence"/>
</dbReference>